<reference evidence="2 3" key="1">
    <citation type="journal article" date="2013" name="MBio">
        <title>Genome sequencing of the plant pathogen Taphrina deformans, the causal agent of peach leaf curl.</title>
        <authorList>
            <person name="Cisse O.H."/>
            <person name="Almeida J.M.G.C.F."/>
            <person name="Fonseca A."/>
            <person name="Kumar A.A."/>
            <person name="Salojaervi J."/>
            <person name="Overmyer K."/>
            <person name="Hauser P.M."/>
            <person name="Pagni M."/>
        </authorList>
    </citation>
    <scope>NUCLEOTIDE SEQUENCE [LARGE SCALE GENOMIC DNA]</scope>
    <source>
        <strain evidence="3">PYCC 5710 / ATCC 11124 / CBS 356.35 / IMI 108563 / JCM 9778 / NBRC 8474</strain>
    </source>
</reference>
<sequence length="463" mass="52424">MSTMHQQHSGTSEITTEQHVRSWYMNLSQDEELFQQFDELVVHVENTLASRVLAVDWSTVLSHQIPEIVLRHLEDFNLARDRVRTGVTLEQAFKALQDHPATDDQSTYLMHIADALLVVLLPEEHLMSEVAYCFSRELVAELVLKTVIERLSEPWFWDEMILKVSLGIQERASQEAASWQDRARAVVHTVLLKVWSHVSRTSHKSSAVDLPGEEQKPHASRWNFASHREVFLSAYRANGSLYDTVMPSILAELLTPSDWPLLRPLTLSVLLPLLDITYGKHILAVVKCKLSQSISHSSLAKLVGLARNVLFPNNVPSPTRTIPSSTEQMKLHAQVTATLPEGLVIPFFESKVITKILLFTILDLLLGTIFPELRKRSPEQLKEKVAIIRQANSEAQGSGGIRTGRMLARTAPLALLPDATGDRRWTNLQRFESDQEGLEALEAMRRSFEVKRSSHLNEMPRQH</sequence>
<keyword evidence="3" id="KW-1185">Reference proteome</keyword>
<feature type="domain" description="PXA" evidence="1">
    <location>
        <begin position="1"/>
        <end position="168"/>
    </location>
</feature>
<dbReference type="STRING" id="1097556.R4XIS8"/>
<dbReference type="VEuPathDB" id="FungiDB:TAPDE_003491"/>
<dbReference type="GO" id="GO:0035091">
    <property type="term" value="F:phosphatidylinositol binding"/>
    <property type="evidence" value="ECO:0007669"/>
    <property type="project" value="TreeGrafter"/>
</dbReference>
<dbReference type="EMBL" id="CAHR02000133">
    <property type="protein sequence ID" value="CCG83273.1"/>
    <property type="molecule type" value="Genomic_DNA"/>
</dbReference>
<name>R4XIS8_TAPDE</name>
<dbReference type="Proteomes" id="UP000013776">
    <property type="component" value="Unassembled WGS sequence"/>
</dbReference>
<dbReference type="Pfam" id="PF02194">
    <property type="entry name" value="PXA"/>
    <property type="match status" value="1"/>
</dbReference>
<dbReference type="PROSITE" id="PS51207">
    <property type="entry name" value="PXA"/>
    <property type="match status" value="1"/>
</dbReference>
<proteinExistence type="predicted"/>
<dbReference type="InterPro" id="IPR003114">
    <property type="entry name" value="Phox_assoc"/>
</dbReference>
<organism evidence="2 3">
    <name type="scientific">Taphrina deformans (strain PYCC 5710 / ATCC 11124 / CBS 356.35 / IMI 108563 / JCM 9778 / NBRC 8474)</name>
    <name type="common">Peach leaf curl fungus</name>
    <name type="synonym">Lalaria deformans</name>
    <dbReference type="NCBI Taxonomy" id="1097556"/>
    <lineage>
        <taxon>Eukaryota</taxon>
        <taxon>Fungi</taxon>
        <taxon>Dikarya</taxon>
        <taxon>Ascomycota</taxon>
        <taxon>Taphrinomycotina</taxon>
        <taxon>Taphrinomycetes</taxon>
        <taxon>Taphrinales</taxon>
        <taxon>Taphrinaceae</taxon>
        <taxon>Taphrina</taxon>
    </lineage>
</organism>
<evidence type="ECO:0000313" key="3">
    <source>
        <dbReference type="Proteomes" id="UP000013776"/>
    </source>
</evidence>
<comment type="caution">
    <text evidence="2">The sequence shown here is derived from an EMBL/GenBank/DDBJ whole genome shotgun (WGS) entry which is preliminary data.</text>
</comment>
<dbReference type="AlphaFoldDB" id="R4XIS8"/>
<dbReference type="OrthoDB" id="5582218at2759"/>
<accession>R4XIS8</accession>
<evidence type="ECO:0000259" key="1">
    <source>
        <dbReference type="PROSITE" id="PS51207"/>
    </source>
</evidence>
<gene>
    <name evidence="2" type="ORF">TAPDE_003491</name>
</gene>
<dbReference type="PANTHER" id="PTHR22775">
    <property type="entry name" value="SORTING NEXIN"/>
    <property type="match status" value="1"/>
</dbReference>
<dbReference type="PANTHER" id="PTHR22775:SF3">
    <property type="entry name" value="SORTING NEXIN-13"/>
    <property type="match status" value="1"/>
</dbReference>
<evidence type="ECO:0000313" key="2">
    <source>
        <dbReference type="EMBL" id="CCG83273.1"/>
    </source>
</evidence>
<protein>
    <recommendedName>
        <fullName evidence="1">PXA domain-containing protein</fullName>
    </recommendedName>
</protein>
<dbReference type="SMART" id="SM00313">
    <property type="entry name" value="PXA"/>
    <property type="match status" value="1"/>
</dbReference>